<feature type="domain" description="MutL C-terminal dimerisation" evidence="6">
    <location>
        <begin position="379"/>
        <end position="499"/>
    </location>
</feature>
<dbReference type="InterPro" id="IPR013507">
    <property type="entry name" value="DNA_mismatch_S5_2-like"/>
</dbReference>
<gene>
    <name evidence="5 8" type="primary">mutL</name>
    <name evidence="8" type="ORF">NSCAC_0282</name>
</gene>
<keyword evidence="4 5" id="KW-0234">DNA repair</keyword>
<dbReference type="InterPro" id="IPR042121">
    <property type="entry name" value="MutL_C_regsub"/>
</dbReference>
<dbReference type="GO" id="GO:0030983">
    <property type="term" value="F:mismatched DNA binding"/>
    <property type="evidence" value="ECO:0007669"/>
    <property type="project" value="InterPro"/>
</dbReference>
<dbReference type="Pfam" id="PF01119">
    <property type="entry name" value="DNA_mis_repair"/>
    <property type="match status" value="1"/>
</dbReference>
<keyword evidence="9" id="KW-1185">Reference proteome</keyword>
<dbReference type="GO" id="GO:0140664">
    <property type="term" value="F:ATP-dependent DNA damage sensor activity"/>
    <property type="evidence" value="ECO:0007669"/>
    <property type="project" value="InterPro"/>
</dbReference>
<dbReference type="InterPro" id="IPR002099">
    <property type="entry name" value="MutL/Mlh/PMS"/>
</dbReference>
<feature type="domain" description="DNA mismatch repair protein S5" evidence="7">
    <location>
        <begin position="214"/>
        <end position="331"/>
    </location>
</feature>
<dbReference type="SMART" id="SM00853">
    <property type="entry name" value="MutL_C"/>
    <property type="match status" value="1"/>
</dbReference>
<dbReference type="Gene3D" id="3.30.1370.100">
    <property type="entry name" value="MutL, C-terminal domain, regulatory subdomain"/>
    <property type="match status" value="1"/>
</dbReference>
<evidence type="ECO:0000259" key="7">
    <source>
        <dbReference type="SMART" id="SM01340"/>
    </source>
</evidence>
<dbReference type="Gene3D" id="3.30.230.10">
    <property type="match status" value="1"/>
</dbReference>
<accession>A0A7G1Q8D3</accession>
<dbReference type="GO" id="GO:0005524">
    <property type="term" value="F:ATP binding"/>
    <property type="evidence" value="ECO:0007669"/>
    <property type="project" value="InterPro"/>
</dbReference>
<evidence type="ECO:0000256" key="4">
    <source>
        <dbReference type="ARBA" id="ARBA00023204"/>
    </source>
</evidence>
<sequence>MVIDVIIPRIQYLSPSLSIRIAAGEVIERPASVLKELIENALDAKAQHIYVDCEGGGIDLIRVRDDGCGIYQEDLPLALASKATSKITQEEDLLGISTLGFRGEALASIDGVSHLSLSTCISSEDHGWKIDTDKSIRPISHPVGTTVEMRNLFYNLPARRKFLRSEKSEFLRLKKVLAQIALSYFQVGIKAHHDGKLIYNLPSRKHSTEYEKRIIEICGQSFFKNSIYIEEKIGELRLWGWLGTPEFSRKQNTLQYFYINQRMVQDRVLSHGVRQAYHALSQGGYPTYVLYLELPTNQVDVNVHPTKNEVRLAQGWQIHNFIAGIITDLLKQGKSSKQFKYFSSFSKISFTDHKVADNGSVYPIQSLQSENNNSLFGQAKEIILKHYLLAENTTGLVIIHVPMALAYLVQRKLYAQGDTIRKPLLFPLALKVSVIQAEWVESNKDKLLQIGFDLSRLGNDLIILRQAPDIMKGADFTIFLATLLPKFINKNQKDLNLALIQSLIINTITPELFSNPSFSSQQETDGFLQELASYFQQNLSPKIKFWRKISKREMDSWFTLAQD</sequence>
<dbReference type="CDD" id="cd03482">
    <property type="entry name" value="MutL_Trans_MutL"/>
    <property type="match status" value="1"/>
</dbReference>
<dbReference type="KEGG" id="ntg:NSCAC_0282"/>
<evidence type="ECO:0000256" key="1">
    <source>
        <dbReference type="ARBA" id="ARBA00006082"/>
    </source>
</evidence>
<keyword evidence="3 5" id="KW-0227">DNA damage</keyword>
<dbReference type="InterPro" id="IPR020568">
    <property type="entry name" value="Ribosomal_Su5_D2-typ_SF"/>
</dbReference>
<dbReference type="AlphaFoldDB" id="A0A7G1Q8D3"/>
<dbReference type="InterPro" id="IPR042120">
    <property type="entry name" value="MutL_C_dimsub"/>
</dbReference>
<dbReference type="SUPFAM" id="SSF118116">
    <property type="entry name" value="DNA mismatch repair protein MutL"/>
    <property type="match status" value="1"/>
</dbReference>
<dbReference type="NCBIfam" id="TIGR00585">
    <property type="entry name" value="mutl"/>
    <property type="match status" value="1"/>
</dbReference>
<dbReference type="InterPro" id="IPR020667">
    <property type="entry name" value="DNA_mismatch_repair_MutL"/>
</dbReference>
<dbReference type="InterPro" id="IPR037198">
    <property type="entry name" value="MutL_C_sf"/>
</dbReference>
<dbReference type="EMBL" id="LR778175">
    <property type="protein sequence ID" value="CAB1274664.1"/>
    <property type="molecule type" value="Genomic_DNA"/>
</dbReference>
<dbReference type="HAMAP" id="MF_00149">
    <property type="entry name" value="DNA_mis_repair"/>
    <property type="match status" value="1"/>
</dbReference>
<dbReference type="PANTHER" id="PTHR10073">
    <property type="entry name" value="DNA MISMATCH REPAIR PROTEIN MLH, PMS, MUTL"/>
    <property type="match status" value="1"/>
</dbReference>
<evidence type="ECO:0000313" key="8">
    <source>
        <dbReference type="EMBL" id="CAB1274664.1"/>
    </source>
</evidence>
<dbReference type="Pfam" id="PF08676">
    <property type="entry name" value="MutL_C"/>
    <property type="match status" value="1"/>
</dbReference>
<dbReference type="Proteomes" id="UP000516072">
    <property type="component" value="Chromosome"/>
</dbReference>
<dbReference type="Gene3D" id="3.30.1540.20">
    <property type="entry name" value="MutL, C-terminal domain, dimerisation subdomain"/>
    <property type="match status" value="1"/>
</dbReference>
<comment type="function">
    <text evidence="5">This protein is involved in the repair of mismatches in DNA. It is required for dam-dependent methyl-directed DNA mismatch repair. May act as a 'molecular matchmaker', a protein that promotes the formation of a stable complex between two or more DNA-binding proteins in an ATP-dependent manner without itself being part of a final effector complex.</text>
</comment>
<proteinExistence type="inferred from homology"/>
<dbReference type="RefSeq" id="WP_197744653.1">
    <property type="nucleotide sequence ID" value="NZ_LR778175.1"/>
</dbReference>
<organism evidence="8 9">
    <name type="scientific">Candidatus Nitrosacidococcus tergens</name>
    <dbReference type="NCBI Taxonomy" id="553981"/>
    <lineage>
        <taxon>Bacteria</taxon>
        <taxon>Pseudomonadati</taxon>
        <taxon>Pseudomonadota</taxon>
        <taxon>Gammaproteobacteria</taxon>
        <taxon>Chromatiales</taxon>
        <taxon>Chromatiaceae</taxon>
        <taxon>Candidatus Nitrosacidococcus</taxon>
    </lineage>
</organism>
<comment type="similarity">
    <text evidence="1 5">Belongs to the DNA mismatch repair MutL/HexB family.</text>
</comment>
<dbReference type="GO" id="GO:0016887">
    <property type="term" value="F:ATP hydrolysis activity"/>
    <property type="evidence" value="ECO:0007669"/>
    <property type="project" value="InterPro"/>
</dbReference>
<dbReference type="Gene3D" id="3.30.565.10">
    <property type="entry name" value="Histidine kinase-like ATPase, C-terminal domain"/>
    <property type="match status" value="1"/>
</dbReference>
<reference evidence="8 9" key="1">
    <citation type="submission" date="2020-03" db="EMBL/GenBank/DDBJ databases">
        <authorList>
            <person name="Picone N."/>
        </authorList>
    </citation>
    <scope>NUCLEOTIDE SEQUENCE [LARGE SCALE GENOMIC DNA]</scope>
    <source>
        <strain evidence="8">NSCAC1</strain>
    </source>
</reference>
<dbReference type="FunFam" id="3.30.565.10:FF:000003">
    <property type="entry name" value="DNA mismatch repair endonuclease MutL"/>
    <property type="match status" value="1"/>
</dbReference>
<dbReference type="SMART" id="SM01340">
    <property type="entry name" value="DNA_mis_repair"/>
    <property type="match status" value="1"/>
</dbReference>
<dbReference type="GO" id="GO:0006298">
    <property type="term" value="P:mismatch repair"/>
    <property type="evidence" value="ECO:0007669"/>
    <property type="project" value="UniProtKB-UniRule"/>
</dbReference>
<evidence type="ECO:0000259" key="6">
    <source>
        <dbReference type="SMART" id="SM00853"/>
    </source>
</evidence>
<dbReference type="InterPro" id="IPR014762">
    <property type="entry name" value="DNA_mismatch_repair_CS"/>
</dbReference>
<protein>
    <recommendedName>
        <fullName evidence="2 5">DNA mismatch repair protein MutL</fullName>
    </recommendedName>
</protein>
<evidence type="ECO:0000256" key="3">
    <source>
        <dbReference type="ARBA" id="ARBA00022763"/>
    </source>
</evidence>
<evidence type="ECO:0000256" key="2">
    <source>
        <dbReference type="ARBA" id="ARBA00021975"/>
    </source>
</evidence>
<dbReference type="InterPro" id="IPR014721">
    <property type="entry name" value="Ribsml_uS5_D2-typ_fold_subgr"/>
</dbReference>
<name>A0A7G1Q8D3_9GAMM</name>
<dbReference type="PANTHER" id="PTHR10073:SF12">
    <property type="entry name" value="DNA MISMATCH REPAIR PROTEIN MLH1"/>
    <property type="match status" value="1"/>
</dbReference>
<evidence type="ECO:0000256" key="5">
    <source>
        <dbReference type="HAMAP-Rule" id="MF_00149"/>
    </source>
</evidence>
<dbReference type="GO" id="GO:0032300">
    <property type="term" value="C:mismatch repair complex"/>
    <property type="evidence" value="ECO:0007669"/>
    <property type="project" value="InterPro"/>
</dbReference>
<dbReference type="Pfam" id="PF13589">
    <property type="entry name" value="HATPase_c_3"/>
    <property type="match status" value="1"/>
</dbReference>
<dbReference type="InterPro" id="IPR014790">
    <property type="entry name" value="MutL_C"/>
</dbReference>
<dbReference type="SUPFAM" id="SSF54211">
    <property type="entry name" value="Ribosomal protein S5 domain 2-like"/>
    <property type="match status" value="1"/>
</dbReference>
<dbReference type="SUPFAM" id="SSF55874">
    <property type="entry name" value="ATPase domain of HSP90 chaperone/DNA topoisomerase II/histidine kinase"/>
    <property type="match status" value="1"/>
</dbReference>
<dbReference type="PROSITE" id="PS00058">
    <property type="entry name" value="DNA_MISMATCH_REPAIR_1"/>
    <property type="match status" value="1"/>
</dbReference>
<dbReference type="InterPro" id="IPR036890">
    <property type="entry name" value="HATPase_C_sf"/>
</dbReference>
<evidence type="ECO:0000313" key="9">
    <source>
        <dbReference type="Proteomes" id="UP000516072"/>
    </source>
</evidence>
<dbReference type="InterPro" id="IPR038973">
    <property type="entry name" value="MutL/Mlh/Pms-like"/>
</dbReference>
<dbReference type="CDD" id="cd16926">
    <property type="entry name" value="HATPase_MutL-MLH-PMS-like"/>
    <property type="match status" value="1"/>
</dbReference>